<gene>
    <name evidence="1" type="ORF">SAMN05421872_10896</name>
</gene>
<organism evidence="1 2">
    <name type="scientific">Nocardioides lianchengensis</name>
    <dbReference type="NCBI Taxonomy" id="1045774"/>
    <lineage>
        <taxon>Bacteria</taxon>
        <taxon>Bacillati</taxon>
        <taxon>Actinomycetota</taxon>
        <taxon>Actinomycetes</taxon>
        <taxon>Propionibacteriales</taxon>
        <taxon>Nocardioidaceae</taxon>
        <taxon>Nocardioides</taxon>
    </lineage>
</organism>
<evidence type="ECO:0000313" key="2">
    <source>
        <dbReference type="Proteomes" id="UP000199034"/>
    </source>
</evidence>
<proteinExistence type="predicted"/>
<dbReference type="EMBL" id="FMZM01000008">
    <property type="protein sequence ID" value="SDD45066.1"/>
    <property type="molecule type" value="Genomic_DNA"/>
</dbReference>
<reference evidence="1 2" key="1">
    <citation type="submission" date="2016-10" db="EMBL/GenBank/DDBJ databases">
        <authorList>
            <person name="de Groot N.N."/>
        </authorList>
    </citation>
    <scope>NUCLEOTIDE SEQUENCE [LARGE SCALE GENOMIC DNA]</scope>
    <source>
        <strain evidence="1 2">CGMCC 4.6858</strain>
    </source>
</reference>
<sequence length="212" mass="21441">MRSTTSGWRDPRLWVGVAIVAVSVVAGGRLLAAADDTVQVWAVSAEMGPGDRVGEPDLVPHRVRFGDDDDLAGYFTVDDELPADLELTRAVGAGELLPRGAVGTVGESGSLELPISVDPALVPASVRSGSVVSVYLSVPRPAGAVGAAEAGSAPAGLLLEEATVVDAPAAGSGLATGGRRQLVLAVAEPDVARYFEAVGAVADPVLTVVRRG</sequence>
<dbReference type="STRING" id="1045774.SAMN05421872_10896"/>
<dbReference type="AlphaFoldDB" id="A0A1G6UWH8"/>
<name>A0A1G6UWH8_9ACTN</name>
<keyword evidence="2" id="KW-1185">Reference proteome</keyword>
<accession>A0A1G6UWH8</accession>
<protein>
    <recommendedName>
        <fullName evidence="3">SAF domain-containing protein</fullName>
    </recommendedName>
</protein>
<evidence type="ECO:0000313" key="1">
    <source>
        <dbReference type="EMBL" id="SDD45066.1"/>
    </source>
</evidence>
<dbReference type="Proteomes" id="UP000199034">
    <property type="component" value="Unassembled WGS sequence"/>
</dbReference>
<evidence type="ECO:0008006" key="3">
    <source>
        <dbReference type="Google" id="ProtNLM"/>
    </source>
</evidence>